<organism evidence="2 3">
    <name type="scientific">Diversispora epigaea</name>
    <dbReference type="NCBI Taxonomy" id="1348612"/>
    <lineage>
        <taxon>Eukaryota</taxon>
        <taxon>Fungi</taxon>
        <taxon>Fungi incertae sedis</taxon>
        <taxon>Mucoromycota</taxon>
        <taxon>Glomeromycotina</taxon>
        <taxon>Glomeromycetes</taxon>
        <taxon>Diversisporales</taxon>
        <taxon>Diversisporaceae</taxon>
        <taxon>Diversispora</taxon>
    </lineage>
</organism>
<dbReference type="AlphaFoldDB" id="A0A397IZ02"/>
<dbReference type="EMBL" id="PQFF01000131">
    <property type="protein sequence ID" value="RHZ79832.1"/>
    <property type="molecule type" value="Genomic_DNA"/>
</dbReference>
<evidence type="ECO:0000313" key="2">
    <source>
        <dbReference type="EMBL" id="RHZ79832.1"/>
    </source>
</evidence>
<feature type="compositionally biased region" description="Basic residues" evidence="1">
    <location>
        <begin position="34"/>
        <end position="48"/>
    </location>
</feature>
<evidence type="ECO:0000313" key="3">
    <source>
        <dbReference type="Proteomes" id="UP000266861"/>
    </source>
</evidence>
<sequence>MAKNEGSQEEEQSSSFPIRYETDDNRSVWDKREIQKKRRRSSRNRASKRSSIMLEYHSKLDQDPKDERSLSLLPRSERENNS</sequence>
<reference evidence="2 3" key="1">
    <citation type="submission" date="2018-08" db="EMBL/GenBank/DDBJ databases">
        <title>Genome and evolution of the arbuscular mycorrhizal fungus Diversispora epigaea (formerly Glomus versiforme) and its bacterial endosymbionts.</title>
        <authorList>
            <person name="Sun X."/>
            <person name="Fei Z."/>
            <person name="Harrison M."/>
        </authorList>
    </citation>
    <scope>NUCLEOTIDE SEQUENCE [LARGE SCALE GENOMIC DNA]</scope>
    <source>
        <strain evidence="2 3">IT104</strain>
    </source>
</reference>
<feature type="compositionally biased region" description="Basic and acidic residues" evidence="1">
    <location>
        <begin position="20"/>
        <end position="33"/>
    </location>
</feature>
<proteinExistence type="predicted"/>
<protein>
    <submittedName>
        <fullName evidence="2">Uncharacterized protein</fullName>
    </submittedName>
</protein>
<dbReference type="Proteomes" id="UP000266861">
    <property type="component" value="Unassembled WGS sequence"/>
</dbReference>
<feature type="region of interest" description="Disordered" evidence="1">
    <location>
        <begin position="1"/>
        <end position="82"/>
    </location>
</feature>
<name>A0A397IZ02_9GLOM</name>
<feature type="compositionally biased region" description="Basic and acidic residues" evidence="1">
    <location>
        <begin position="56"/>
        <end position="82"/>
    </location>
</feature>
<keyword evidence="3" id="KW-1185">Reference proteome</keyword>
<gene>
    <name evidence="2" type="ORF">Glove_140g18</name>
</gene>
<evidence type="ECO:0000256" key="1">
    <source>
        <dbReference type="SAM" id="MobiDB-lite"/>
    </source>
</evidence>
<comment type="caution">
    <text evidence="2">The sequence shown here is derived from an EMBL/GenBank/DDBJ whole genome shotgun (WGS) entry which is preliminary data.</text>
</comment>
<accession>A0A397IZ02</accession>